<feature type="compositionally biased region" description="Basic and acidic residues" evidence="1">
    <location>
        <begin position="11"/>
        <end position="26"/>
    </location>
</feature>
<evidence type="ECO:0000256" key="1">
    <source>
        <dbReference type="SAM" id="MobiDB-lite"/>
    </source>
</evidence>
<sequence length="69" mass="8128">MSRAQSPRGAPRRDSDEDKIEERPDDLPGDVPSKAIITIKKTNNNRYYWQWRKVKKIKSKYRGPVDPDE</sequence>
<organism evidence="2 3">
    <name type="scientific">Halapricum desulfuricans</name>
    <dbReference type="NCBI Taxonomy" id="2841257"/>
    <lineage>
        <taxon>Archaea</taxon>
        <taxon>Methanobacteriati</taxon>
        <taxon>Methanobacteriota</taxon>
        <taxon>Stenosarchaea group</taxon>
        <taxon>Halobacteria</taxon>
        <taxon>Halobacteriales</taxon>
        <taxon>Haloarculaceae</taxon>
        <taxon>Halapricum</taxon>
    </lineage>
</organism>
<keyword evidence="2" id="KW-0614">Plasmid</keyword>
<gene>
    <name evidence="2" type="ORF">HSEST_3135</name>
</gene>
<keyword evidence="3" id="KW-1185">Reference proteome</keyword>
<reference evidence="2 3" key="1">
    <citation type="submission" date="2020-11" db="EMBL/GenBank/DDBJ databases">
        <title>Carbohydrate-dependent, anaerobic sulfur respiration: A novel catabolism in halophilic archaea.</title>
        <authorList>
            <person name="Sorokin D.Y."/>
            <person name="Messina E."/>
            <person name="Smedile F."/>
            <person name="La Cono V."/>
            <person name="Hallsworth J.E."/>
            <person name="Yakimov M.M."/>
        </authorList>
    </citation>
    <scope>NUCLEOTIDE SEQUENCE [LARGE SCALE GENOMIC DNA]</scope>
    <source>
        <strain evidence="2 3">HSR-Est</strain>
        <plasmid evidence="2 3">pHSR-Est01</plasmid>
    </source>
</reference>
<evidence type="ECO:0000313" key="2">
    <source>
        <dbReference type="EMBL" id="QSG16399.1"/>
    </source>
</evidence>
<name>A0A897P0Q3_9EURY</name>
<dbReference type="EMBL" id="CP064792">
    <property type="protein sequence ID" value="QSG16399.1"/>
    <property type="molecule type" value="Genomic_DNA"/>
</dbReference>
<feature type="region of interest" description="Disordered" evidence="1">
    <location>
        <begin position="1"/>
        <end position="33"/>
    </location>
</feature>
<accession>A0A897P0Q3</accession>
<proteinExistence type="predicted"/>
<geneLocation type="plasmid" evidence="2 3">
    <name>pHSR-Est01</name>
</geneLocation>
<evidence type="ECO:0000313" key="3">
    <source>
        <dbReference type="Proteomes" id="UP000663292"/>
    </source>
</evidence>
<dbReference type="AlphaFoldDB" id="A0A897P0Q3"/>
<protein>
    <submittedName>
        <fullName evidence="2">Uncharacterized protein</fullName>
    </submittedName>
</protein>
<dbReference type="Proteomes" id="UP000663292">
    <property type="component" value="Plasmid pHSR-Est01"/>
</dbReference>